<reference evidence="1 2" key="1">
    <citation type="journal article" date="2003" name="Int. J. Syst. Evol. Microbiol.">
        <title>Halobacillus salinus sp. nov., isolated from a salt lake on the coast of the East Sea in Korea.</title>
        <authorList>
            <person name="Yoon J.H."/>
            <person name="Kang K.H."/>
            <person name="Park Y.H."/>
        </authorList>
    </citation>
    <scope>NUCLEOTIDE SEQUENCE [LARGE SCALE GENOMIC DNA]</scope>
    <source>
        <strain evidence="1 2">HSL-3</strain>
    </source>
</reference>
<accession>A0A4Z0H0Q2</accession>
<comment type="caution">
    <text evidence="1">The sequence shown here is derived from an EMBL/GenBank/DDBJ whole genome shotgun (WGS) entry which is preliminary data.</text>
</comment>
<dbReference type="RefSeq" id="WP_135326280.1">
    <property type="nucleotide sequence ID" value="NZ_SRJC01000001.1"/>
</dbReference>
<organism evidence="1 2">
    <name type="scientific">Halobacillus salinus</name>
    <dbReference type="NCBI Taxonomy" id="192814"/>
    <lineage>
        <taxon>Bacteria</taxon>
        <taxon>Bacillati</taxon>
        <taxon>Bacillota</taxon>
        <taxon>Bacilli</taxon>
        <taxon>Bacillales</taxon>
        <taxon>Bacillaceae</taxon>
        <taxon>Halobacillus</taxon>
    </lineage>
</organism>
<dbReference type="Proteomes" id="UP000297982">
    <property type="component" value="Unassembled WGS sequence"/>
</dbReference>
<sequence length="76" mass="8993">MCPVTPHESLNNEKIVNLYYFLLTNIYLRKLSESMFHETSLLEATAKKRGFHLNYYKKTVHPRNPIQILILVQKSD</sequence>
<evidence type="ECO:0000313" key="1">
    <source>
        <dbReference type="EMBL" id="TGB03549.1"/>
    </source>
</evidence>
<evidence type="ECO:0008006" key="3">
    <source>
        <dbReference type="Google" id="ProtNLM"/>
    </source>
</evidence>
<gene>
    <name evidence="1" type="ORF">E4663_00660</name>
</gene>
<name>A0A4Z0H0Q2_9BACI</name>
<evidence type="ECO:0000313" key="2">
    <source>
        <dbReference type="Proteomes" id="UP000297982"/>
    </source>
</evidence>
<dbReference type="EMBL" id="SRJC01000001">
    <property type="protein sequence ID" value="TGB03549.1"/>
    <property type="molecule type" value="Genomic_DNA"/>
</dbReference>
<keyword evidence="2" id="KW-1185">Reference proteome</keyword>
<dbReference type="AlphaFoldDB" id="A0A4Z0H0Q2"/>
<proteinExistence type="predicted"/>
<protein>
    <recommendedName>
        <fullName evidence="3">Methyltransferase</fullName>
    </recommendedName>
</protein>